<gene>
    <name evidence="2" type="ORF">DP923_01490</name>
</gene>
<comment type="caution">
    <text evidence="2">The sequence shown here is derived from an EMBL/GenBank/DDBJ whole genome shotgun (WGS) entry which is preliminary data.</text>
</comment>
<dbReference type="GO" id="GO:0006508">
    <property type="term" value="P:proteolysis"/>
    <property type="evidence" value="ECO:0007669"/>
    <property type="project" value="InterPro"/>
</dbReference>
<reference evidence="2 3" key="2">
    <citation type="submission" date="2018-07" db="EMBL/GenBank/DDBJ databases">
        <title>Pontibacter sp. 2b14 genomic sequence and assembly.</title>
        <authorList>
            <person name="Du Z.-J."/>
        </authorList>
    </citation>
    <scope>NUCLEOTIDE SEQUENCE [LARGE SCALE GENOMIC DNA]</scope>
    <source>
        <strain evidence="2 3">2b14</strain>
    </source>
</reference>
<dbReference type="Proteomes" id="UP000251692">
    <property type="component" value="Unassembled WGS sequence"/>
</dbReference>
<evidence type="ECO:0000259" key="1">
    <source>
        <dbReference type="Pfam" id="PF00326"/>
    </source>
</evidence>
<dbReference type="GO" id="GO:0008236">
    <property type="term" value="F:serine-type peptidase activity"/>
    <property type="evidence" value="ECO:0007669"/>
    <property type="project" value="InterPro"/>
</dbReference>
<dbReference type="GO" id="GO:0004177">
    <property type="term" value="F:aminopeptidase activity"/>
    <property type="evidence" value="ECO:0007669"/>
    <property type="project" value="UniProtKB-KW"/>
</dbReference>
<accession>A0A364RJN3</accession>
<dbReference type="PANTHER" id="PTHR22946">
    <property type="entry name" value="DIENELACTONE HYDROLASE DOMAIN-CONTAINING PROTEIN-RELATED"/>
    <property type="match status" value="1"/>
</dbReference>
<evidence type="ECO:0000313" key="3">
    <source>
        <dbReference type="Proteomes" id="UP000251692"/>
    </source>
</evidence>
<dbReference type="Gene3D" id="3.40.50.1820">
    <property type="entry name" value="alpha/beta hydrolase"/>
    <property type="match status" value="1"/>
</dbReference>
<dbReference type="EMBL" id="QMDV01000001">
    <property type="protein sequence ID" value="RAU84485.1"/>
    <property type="molecule type" value="Genomic_DNA"/>
</dbReference>
<feature type="domain" description="Peptidase S9 prolyl oligopeptidase catalytic" evidence="1">
    <location>
        <begin position="134"/>
        <end position="274"/>
    </location>
</feature>
<keyword evidence="2" id="KW-0378">Hydrolase</keyword>
<name>A0A364RJN3_9BACT</name>
<keyword evidence="2" id="KW-0645">Protease</keyword>
<keyword evidence="2" id="KW-0031">Aminopeptidase</keyword>
<evidence type="ECO:0000313" key="2">
    <source>
        <dbReference type="EMBL" id="RAU84485.1"/>
    </source>
</evidence>
<dbReference type="Pfam" id="PF00326">
    <property type="entry name" value="Peptidase_S9"/>
    <property type="match status" value="1"/>
</dbReference>
<dbReference type="InterPro" id="IPR050261">
    <property type="entry name" value="FrsA_esterase"/>
</dbReference>
<proteinExistence type="predicted"/>
<dbReference type="InterPro" id="IPR029058">
    <property type="entry name" value="AB_hydrolase_fold"/>
</dbReference>
<reference evidence="2 3" key="1">
    <citation type="submission" date="2018-06" db="EMBL/GenBank/DDBJ databases">
        <authorList>
            <person name="Liu Z.-W."/>
        </authorList>
    </citation>
    <scope>NUCLEOTIDE SEQUENCE [LARGE SCALE GENOMIC DNA]</scope>
    <source>
        <strain evidence="2 3">2b14</strain>
    </source>
</reference>
<dbReference type="SUPFAM" id="SSF53474">
    <property type="entry name" value="alpha/beta-Hydrolases"/>
    <property type="match status" value="1"/>
</dbReference>
<sequence length="351" mass="39467">MLCVWLTGCTNQEANGQTETYPKTVSRMDEFSTTKKYTKFGDESIKVWNEKIPEVEQVEITSTYDGKKEPALIYTSNTPKKKPLLVILHSWSSGYLQQASIPYALWAKKYDWVFLQPNYRGKFDHPESTGSEMAIQDIVDAVNFAKGNAEIDPSRIYVVGSSGGAMSALLVAARHPNIWAGVVAWVPIYDLADWYTFNKQYPHRNYNNQLLSSICGEPLPGTKAGREAIRRSPSTYMHLAKDVPIFIAQGNIDPLVSPAHAVRAYNALADTADQISGEQIMHLLVEKTTPPDLVTDNPDSTFFGPKDPKVIFMKESGNVRLVMFEGVHDMAYNPTLLWLNQQRKKLQENTQ</sequence>
<dbReference type="AlphaFoldDB" id="A0A364RJN3"/>
<keyword evidence="3" id="KW-1185">Reference proteome</keyword>
<protein>
    <submittedName>
        <fullName evidence="2">Dipeptidyl aminopeptidase</fullName>
    </submittedName>
</protein>
<dbReference type="OrthoDB" id="1092902at2"/>
<organism evidence="2 3">
    <name type="scientific">Pontibacter arcticus</name>
    <dbReference type="NCBI Taxonomy" id="2080288"/>
    <lineage>
        <taxon>Bacteria</taxon>
        <taxon>Pseudomonadati</taxon>
        <taxon>Bacteroidota</taxon>
        <taxon>Cytophagia</taxon>
        <taxon>Cytophagales</taxon>
        <taxon>Hymenobacteraceae</taxon>
        <taxon>Pontibacter</taxon>
    </lineage>
</organism>
<dbReference type="InterPro" id="IPR001375">
    <property type="entry name" value="Peptidase_S9_cat"/>
</dbReference>